<evidence type="ECO:0000313" key="2">
    <source>
        <dbReference type="Proteomes" id="UP001059209"/>
    </source>
</evidence>
<sequence>MLNNGMGYYYEQDFTVINPYTSNQAVFRNSNNGSVPNSGDDTNMSRANGNQPLLLELDKASYGKREAIKLNLTSLGAKEGYGNYVISVRKIDELKGGKKPTVLDYQKIYPEVKPIPNRVLPNCGEN</sequence>
<protein>
    <submittedName>
        <fullName evidence="1">Uncharacterized protein</fullName>
    </submittedName>
</protein>
<organism evidence="1 2">
    <name type="scientific">Maribacter litopenaei</name>
    <dbReference type="NCBI Taxonomy" id="2976127"/>
    <lineage>
        <taxon>Bacteria</taxon>
        <taxon>Pseudomonadati</taxon>
        <taxon>Bacteroidota</taxon>
        <taxon>Flavobacteriia</taxon>
        <taxon>Flavobacteriales</taxon>
        <taxon>Flavobacteriaceae</taxon>
        <taxon>Maribacter</taxon>
    </lineage>
</organism>
<dbReference type="RefSeq" id="WP_260574775.1">
    <property type="nucleotide sequence ID" value="NZ_CP104205.1"/>
</dbReference>
<reference evidence="1" key="1">
    <citation type="submission" date="2022-09" db="EMBL/GenBank/DDBJ databases">
        <title>Maribacter litopenaei sp. nov., isolated from the intestinal tract of the Pacific White Shrimp, Litopenaeus vannamei.</title>
        <authorList>
            <person name="Kim S.Y."/>
            <person name="Hwang C.Y."/>
        </authorList>
    </citation>
    <scope>NUCLEOTIDE SEQUENCE</scope>
    <source>
        <strain evidence="1">HL-LV01</strain>
    </source>
</reference>
<name>A0ABY5YCZ2_9FLAO</name>
<keyword evidence="2" id="KW-1185">Reference proteome</keyword>
<proteinExistence type="predicted"/>
<accession>A0ABY5YCZ2</accession>
<evidence type="ECO:0000313" key="1">
    <source>
        <dbReference type="EMBL" id="UWX56192.1"/>
    </source>
</evidence>
<dbReference type="EMBL" id="CP104205">
    <property type="protein sequence ID" value="UWX56192.1"/>
    <property type="molecule type" value="Genomic_DNA"/>
</dbReference>
<dbReference type="Proteomes" id="UP001059209">
    <property type="component" value="Chromosome"/>
</dbReference>
<gene>
    <name evidence="1" type="ORF">NYZ99_08035</name>
</gene>